<protein>
    <recommendedName>
        <fullName evidence="2">SbsA Ig-like domain-containing protein</fullName>
    </recommendedName>
</protein>
<name>A0A0F9C384_9ZZZZ</name>
<sequence length="255" mass="27165">GIDLDYAPEMEDLLVDEFGASPIDIMGNGANFSVTMRLSEFGTSLLVDLIPGAERDVSGPDSRVTYGRSAGYRFRDFAKILLLHPIKLIASDKSRDVLMHLGVVTEGPTSRLVGNEQRVFEVTFRALLDETKPEGEQMFIIGDADVSADVTPPTISSTNPADAAAGVAIGTNYVWTFDEALDPSTVNDSNFMLFETDGANVPGAVSYNQSTFEVTFNPTSDLSAATAHDAIVSTGVKDVSGNALAAPDSRQFTTA</sequence>
<gene>
    <name evidence="3" type="ORF">LCGC14_2715980</name>
</gene>
<dbReference type="AlphaFoldDB" id="A0A0F9C384"/>
<organism evidence="3">
    <name type="scientific">marine sediment metagenome</name>
    <dbReference type="NCBI Taxonomy" id="412755"/>
    <lineage>
        <taxon>unclassified sequences</taxon>
        <taxon>metagenomes</taxon>
        <taxon>ecological metagenomes</taxon>
    </lineage>
</organism>
<dbReference type="Gene3D" id="2.60.40.1220">
    <property type="match status" value="1"/>
</dbReference>
<feature type="non-terminal residue" evidence="3">
    <location>
        <position position="1"/>
    </location>
</feature>
<keyword evidence="1" id="KW-0732">Signal</keyword>
<accession>A0A0F9C384</accession>
<evidence type="ECO:0000259" key="2">
    <source>
        <dbReference type="Pfam" id="PF13205"/>
    </source>
</evidence>
<proteinExistence type="predicted"/>
<feature type="domain" description="SbsA Ig-like" evidence="2">
    <location>
        <begin position="149"/>
        <end position="254"/>
    </location>
</feature>
<evidence type="ECO:0000313" key="3">
    <source>
        <dbReference type="EMBL" id="KKK91136.1"/>
    </source>
</evidence>
<dbReference type="Pfam" id="PF13205">
    <property type="entry name" value="Big_5"/>
    <property type="match status" value="1"/>
</dbReference>
<comment type="caution">
    <text evidence="3">The sequence shown here is derived from an EMBL/GenBank/DDBJ whole genome shotgun (WGS) entry which is preliminary data.</text>
</comment>
<dbReference type="InterPro" id="IPR014755">
    <property type="entry name" value="Cu-Rt/internalin_Ig-like"/>
</dbReference>
<dbReference type="InterPro" id="IPR032812">
    <property type="entry name" value="SbsA_Ig"/>
</dbReference>
<dbReference type="EMBL" id="LAZR01048786">
    <property type="protein sequence ID" value="KKK91136.1"/>
    <property type="molecule type" value="Genomic_DNA"/>
</dbReference>
<evidence type="ECO:0000256" key="1">
    <source>
        <dbReference type="ARBA" id="ARBA00022729"/>
    </source>
</evidence>
<reference evidence="3" key="1">
    <citation type="journal article" date="2015" name="Nature">
        <title>Complex archaea that bridge the gap between prokaryotes and eukaryotes.</title>
        <authorList>
            <person name="Spang A."/>
            <person name="Saw J.H."/>
            <person name="Jorgensen S.L."/>
            <person name="Zaremba-Niedzwiedzka K."/>
            <person name="Martijn J."/>
            <person name="Lind A.E."/>
            <person name="van Eijk R."/>
            <person name="Schleper C."/>
            <person name="Guy L."/>
            <person name="Ettema T.J."/>
        </authorList>
    </citation>
    <scope>NUCLEOTIDE SEQUENCE</scope>
</reference>